<evidence type="ECO:0000313" key="2">
    <source>
        <dbReference type="EMBL" id="TNN52417.1"/>
    </source>
</evidence>
<sequence>MKEEKEDKEEEDEEEELWTLKNIIIITQRCAPLSETTKRTVTWSKRLFSILPGTDVEKKGADCGGETCGLLPGGRSGRSGSRCVRLCRTTGLRSSASSSLTPSQMLRTLHDESNISTGCPVRVPGKWTMGADGAVSPVTTTEEDIESNLSAGSPPSCPVEVLAVPACTCPDQQPTEPPAPAQHHDLPPEV</sequence>
<dbReference type="AlphaFoldDB" id="A0A4Z2GFW1"/>
<feature type="region of interest" description="Disordered" evidence="1">
    <location>
        <begin position="169"/>
        <end position="190"/>
    </location>
</feature>
<name>A0A4Z2GFW1_9TELE</name>
<protein>
    <submittedName>
        <fullName evidence="2">Uncharacterized protein</fullName>
    </submittedName>
</protein>
<evidence type="ECO:0000256" key="1">
    <source>
        <dbReference type="SAM" id="MobiDB-lite"/>
    </source>
</evidence>
<gene>
    <name evidence="2" type="ORF">EYF80_037377</name>
</gene>
<comment type="caution">
    <text evidence="2">The sequence shown here is derived from an EMBL/GenBank/DDBJ whole genome shotgun (WGS) entry which is preliminary data.</text>
</comment>
<evidence type="ECO:0000313" key="3">
    <source>
        <dbReference type="Proteomes" id="UP000314294"/>
    </source>
</evidence>
<dbReference type="Proteomes" id="UP000314294">
    <property type="component" value="Unassembled WGS sequence"/>
</dbReference>
<organism evidence="2 3">
    <name type="scientific">Liparis tanakae</name>
    <name type="common">Tanaka's snailfish</name>
    <dbReference type="NCBI Taxonomy" id="230148"/>
    <lineage>
        <taxon>Eukaryota</taxon>
        <taxon>Metazoa</taxon>
        <taxon>Chordata</taxon>
        <taxon>Craniata</taxon>
        <taxon>Vertebrata</taxon>
        <taxon>Euteleostomi</taxon>
        <taxon>Actinopterygii</taxon>
        <taxon>Neopterygii</taxon>
        <taxon>Teleostei</taxon>
        <taxon>Neoteleostei</taxon>
        <taxon>Acanthomorphata</taxon>
        <taxon>Eupercaria</taxon>
        <taxon>Perciformes</taxon>
        <taxon>Cottioidei</taxon>
        <taxon>Cottales</taxon>
        <taxon>Liparidae</taxon>
        <taxon>Liparis</taxon>
    </lineage>
</organism>
<keyword evidence="3" id="KW-1185">Reference proteome</keyword>
<proteinExistence type="predicted"/>
<accession>A0A4Z2GFW1</accession>
<dbReference type="EMBL" id="SRLO01000548">
    <property type="protein sequence ID" value="TNN52417.1"/>
    <property type="molecule type" value="Genomic_DNA"/>
</dbReference>
<reference evidence="2 3" key="1">
    <citation type="submission" date="2019-03" db="EMBL/GenBank/DDBJ databases">
        <title>First draft genome of Liparis tanakae, snailfish: a comprehensive survey of snailfish specific genes.</title>
        <authorList>
            <person name="Kim W."/>
            <person name="Song I."/>
            <person name="Jeong J.-H."/>
            <person name="Kim D."/>
            <person name="Kim S."/>
            <person name="Ryu S."/>
            <person name="Song J.Y."/>
            <person name="Lee S.K."/>
        </authorList>
    </citation>
    <scope>NUCLEOTIDE SEQUENCE [LARGE SCALE GENOMIC DNA]</scope>
    <source>
        <tissue evidence="2">Muscle</tissue>
    </source>
</reference>